<organism evidence="2 3">
    <name type="scientific">Gigaspora rosea</name>
    <dbReference type="NCBI Taxonomy" id="44941"/>
    <lineage>
        <taxon>Eukaryota</taxon>
        <taxon>Fungi</taxon>
        <taxon>Fungi incertae sedis</taxon>
        <taxon>Mucoromycota</taxon>
        <taxon>Glomeromycotina</taxon>
        <taxon>Glomeromycetes</taxon>
        <taxon>Diversisporales</taxon>
        <taxon>Gigasporaceae</taxon>
        <taxon>Gigaspora</taxon>
    </lineage>
</organism>
<proteinExistence type="predicted"/>
<evidence type="ECO:0000313" key="3">
    <source>
        <dbReference type="Proteomes" id="UP000266673"/>
    </source>
</evidence>
<reference evidence="2 3" key="1">
    <citation type="submission" date="2018-06" db="EMBL/GenBank/DDBJ databases">
        <title>Comparative genomics reveals the genomic features of Rhizophagus irregularis, R. cerebriforme, R. diaphanum and Gigaspora rosea, and their symbiotic lifestyle signature.</title>
        <authorList>
            <person name="Morin E."/>
            <person name="San Clemente H."/>
            <person name="Chen E.C.H."/>
            <person name="De La Providencia I."/>
            <person name="Hainaut M."/>
            <person name="Kuo A."/>
            <person name="Kohler A."/>
            <person name="Murat C."/>
            <person name="Tang N."/>
            <person name="Roy S."/>
            <person name="Loubradou J."/>
            <person name="Henrissat B."/>
            <person name="Grigoriev I.V."/>
            <person name="Corradi N."/>
            <person name="Roux C."/>
            <person name="Martin F.M."/>
        </authorList>
    </citation>
    <scope>NUCLEOTIDE SEQUENCE [LARGE SCALE GENOMIC DNA]</scope>
    <source>
        <strain evidence="2 3">DAOM 194757</strain>
    </source>
</reference>
<comment type="caution">
    <text evidence="2">The sequence shown here is derived from an EMBL/GenBank/DDBJ whole genome shotgun (WGS) entry which is preliminary data.</text>
</comment>
<sequence>MPVIVFYPIQRNRFNHLRSNLKIGKLLMISGYLHIVKSTIMIEATDIDYLRQDTIYNTTKTLYQPSLPAFTDLDKIAEEINTPNPSIQKKQNIVNLDDINTNTIPTTNEDNESTFDEKKIKLETKYNLNEEINNELTQNKKKGKRKNYKNNDQENPQQTSNTNYNLEEEITANENKMKTDTIRTTTIKNKPSLKKQKYLLISKYTN</sequence>
<feature type="region of interest" description="Disordered" evidence="1">
    <location>
        <begin position="131"/>
        <end position="164"/>
    </location>
</feature>
<dbReference type="EMBL" id="QKWP01000576">
    <property type="protein sequence ID" value="RIB17875.1"/>
    <property type="molecule type" value="Genomic_DNA"/>
</dbReference>
<dbReference type="Proteomes" id="UP000266673">
    <property type="component" value="Unassembled WGS sequence"/>
</dbReference>
<accession>A0A397V618</accession>
<evidence type="ECO:0000313" key="2">
    <source>
        <dbReference type="EMBL" id="RIB17875.1"/>
    </source>
</evidence>
<protein>
    <submittedName>
        <fullName evidence="2">Uncharacterized protein</fullName>
    </submittedName>
</protein>
<name>A0A397V618_9GLOM</name>
<keyword evidence="3" id="KW-1185">Reference proteome</keyword>
<evidence type="ECO:0000256" key="1">
    <source>
        <dbReference type="SAM" id="MobiDB-lite"/>
    </source>
</evidence>
<feature type="compositionally biased region" description="Basic residues" evidence="1">
    <location>
        <begin position="139"/>
        <end position="148"/>
    </location>
</feature>
<gene>
    <name evidence="2" type="ORF">C2G38_2142388</name>
</gene>
<feature type="compositionally biased region" description="Polar residues" evidence="1">
    <location>
        <begin position="153"/>
        <end position="164"/>
    </location>
</feature>
<dbReference type="AlphaFoldDB" id="A0A397V618"/>